<evidence type="ECO:0000256" key="1">
    <source>
        <dbReference type="SAM" id="MobiDB-lite"/>
    </source>
</evidence>
<keyword evidence="2" id="KW-0472">Membrane</keyword>
<evidence type="ECO:0000256" key="2">
    <source>
        <dbReference type="SAM" id="Phobius"/>
    </source>
</evidence>
<evidence type="ECO:0000313" key="3">
    <source>
        <dbReference type="EMBL" id="GIJ75057.1"/>
    </source>
</evidence>
<organism evidence="3 4">
    <name type="scientific">Virgisporangium ochraceum</name>
    <dbReference type="NCBI Taxonomy" id="65505"/>
    <lineage>
        <taxon>Bacteria</taxon>
        <taxon>Bacillati</taxon>
        <taxon>Actinomycetota</taxon>
        <taxon>Actinomycetes</taxon>
        <taxon>Micromonosporales</taxon>
        <taxon>Micromonosporaceae</taxon>
        <taxon>Virgisporangium</taxon>
    </lineage>
</organism>
<dbReference type="EMBL" id="BOPH01000148">
    <property type="protein sequence ID" value="GIJ75057.1"/>
    <property type="molecule type" value="Genomic_DNA"/>
</dbReference>
<feature type="region of interest" description="Disordered" evidence="1">
    <location>
        <begin position="70"/>
        <end position="94"/>
    </location>
</feature>
<accession>A0A8J4EK63</accession>
<name>A0A8J4EK63_9ACTN</name>
<dbReference type="AlphaFoldDB" id="A0A8J4EK63"/>
<sequence>MTSTPDLPTEDDIRALLNGTPAPQVGVDLEAAMRTGRRMSIRRGAARAAGGVVAVALVASLVVVARADTPEKRTTGPAAVPSQSPVSPSTSLSSVNDIRLRCPMTPLAKPAGAAGLQIDAVDPSGRFVSAHAMDDSENFTTVLWVDGVPRYLRFAASVRITSINSRGVAVGSAGDDSPTSAGWSFRYADGDVTRLQVPAGWRAYGNVTINERGDIADTIKPEDDQPEGLSKGIVWKAGSATPTIVPLPPHGQVRTITADGRLLGDIGDGKRSGANIWDLAGNVTRLPHPDGFPVAPQSTAGTYATGGLWMRGVIPRWDLTTNQLTRIPAVPDGVGIPQGMYISATGWITDGLQVAYRPDGTPVRLTAPGTTKVVNAGVTDNGDVFGTYGEPDESSTPVVWRCGSAS</sequence>
<feature type="compositionally biased region" description="Low complexity" evidence="1">
    <location>
        <begin position="80"/>
        <end position="94"/>
    </location>
</feature>
<keyword evidence="2" id="KW-0812">Transmembrane</keyword>
<protein>
    <submittedName>
        <fullName evidence="3">Uncharacterized protein</fullName>
    </submittedName>
</protein>
<dbReference type="Proteomes" id="UP000635606">
    <property type="component" value="Unassembled WGS sequence"/>
</dbReference>
<evidence type="ECO:0000313" key="4">
    <source>
        <dbReference type="Proteomes" id="UP000635606"/>
    </source>
</evidence>
<gene>
    <name evidence="3" type="ORF">Voc01_099740</name>
</gene>
<comment type="caution">
    <text evidence="3">The sequence shown here is derived from an EMBL/GenBank/DDBJ whole genome shotgun (WGS) entry which is preliminary data.</text>
</comment>
<keyword evidence="2" id="KW-1133">Transmembrane helix</keyword>
<proteinExistence type="predicted"/>
<keyword evidence="4" id="KW-1185">Reference proteome</keyword>
<reference evidence="3" key="1">
    <citation type="submission" date="2021-01" db="EMBL/GenBank/DDBJ databases">
        <title>Whole genome shotgun sequence of Virgisporangium ochraceum NBRC 16418.</title>
        <authorList>
            <person name="Komaki H."/>
            <person name="Tamura T."/>
        </authorList>
    </citation>
    <scope>NUCLEOTIDE SEQUENCE</scope>
    <source>
        <strain evidence="3">NBRC 16418</strain>
    </source>
</reference>
<dbReference type="RefSeq" id="WP_203934840.1">
    <property type="nucleotide sequence ID" value="NZ_BOPH01000148.1"/>
</dbReference>
<feature type="transmembrane region" description="Helical" evidence="2">
    <location>
        <begin position="44"/>
        <end position="65"/>
    </location>
</feature>